<evidence type="ECO:0000313" key="4">
    <source>
        <dbReference type="Proteomes" id="UP001152024"/>
    </source>
</evidence>
<feature type="domain" description="Secreted protein CSS2 C-terminal" evidence="2">
    <location>
        <begin position="128"/>
        <end position="218"/>
    </location>
</feature>
<gene>
    <name evidence="3" type="ORF">NW768_010958</name>
</gene>
<reference evidence="3" key="1">
    <citation type="submission" date="2022-09" db="EMBL/GenBank/DDBJ databases">
        <title>Fusarium specimens isolated from Avocado Roots.</title>
        <authorList>
            <person name="Stajich J."/>
            <person name="Roper C."/>
            <person name="Heimlech-Rivalta G."/>
        </authorList>
    </citation>
    <scope>NUCLEOTIDE SEQUENCE</scope>
    <source>
        <strain evidence="3">CF00095</strain>
    </source>
</reference>
<comment type="caution">
    <text evidence="3">The sequence shown here is derived from an EMBL/GenBank/DDBJ whole genome shotgun (WGS) entry which is preliminary data.</text>
</comment>
<evidence type="ECO:0000313" key="3">
    <source>
        <dbReference type="EMBL" id="KAJ4117592.1"/>
    </source>
</evidence>
<feature type="transmembrane region" description="Helical" evidence="1">
    <location>
        <begin position="12"/>
        <end position="36"/>
    </location>
</feature>
<keyword evidence="1" id="KW-0472">Membrane</keyword>
<evidence type="ECO:0000256" key="1">
    <source>
        <dbReference type="SAM" id="Phobius"/>
    </source>
</evidence>
<feature type="transmembrane region" description="Helical" evidence="1">
    <location>
        <begin position="93"/>
        <end position="111"/>
    </location>
</feature>
<keyword evidence="1" id="KW-0812">Transmembrane</keyword>
<proteinExistence type="predicted"/>
<protein>
    <recommendedName>
        <fullName evidence="2">Secreted protein CSS2 C-terminal domain-containing protein</fullName>
    </recommendedName>
</protein>
<keyword evidence="4" id="KW-1185">Reference proteome</keyword>
<keyword evidence="1" id="KW-1133">Transmembrane helix</keyword>
<organism evidence="3 4">
    <name type="scientific">Fusarium equiseti</name>
    <name type="common">Fusarium scirpi</name>
    <dbReference type="NCBI Taxonomy" id="61235"/>
    <lineage>
        <taxon>Eukaryota</taxon>
        <taxon>Fungi</taxon>
        <taxon>Dikarya</taxon>
        <taxon>Ascomycota</taxon>
        <taxon>Pezizomycotina</taxon>
        <taxon>Sordariomycetes</taxon>
        <taxon>Hypocreomycetidae</taxon>
        <taxon>Hypocreales</taxon>
        <taxon>Nectriaceae</taxon>
        <taxon>Fusarium</taxon>
        <taxon>Fusarium incarnatum-equiseti species complex</taxon>
    </lineage>
</organism>
<dbReference type="Pfam" id="PF20521">
    <property type="entry name" value="DUF6736"/>
    <property type="match status" value="1"/>
</dbReference>
<dbReference type="Proteomes" id="UP001152024">
    <property type="component" value="Unassembled WGS sequence"/>
</dbReference>
<accession>A0ABQ8QZ61</accession>
<dbReference type="InterPro" id="IPR046624">
    <property type="entry name" value="CSS2_C"/>
</dbReference>
<evidence type="ECO:0000259" key="2">
    <source>
        <dbReference type="Pfam" id="PF20521"/>
    </source>
</evidence>
<dbReference type="EMBL" id="JAOQBH010000024">
    <property type="protein sequence ID" value="KAJ4117592.1"/>
    <property type="molecule type" value="Genomic_DNA"/>
</dbReference>
<name>A0ABQ8QZ61_FUSEQ</name>
<sequence length="240" mass="26784">MASPTSSNSPAPGMFSEITTSFIVPFFLVTLNLIAYKTSNDGRLPAFNAFISLYLLSAYFRRGRPSSTTLTSSDDKSVQKAESQKLKQNPKKTWMKVLFGIVVCCALAIPIKSLVELVLDQFGSHDDVILPTAYGDDCGTIVGSAGRDQEVRYKYYSAKGSCDTIAERDTIRGAIEEQIKKNYPQNLCETQCLDLRKTGLWNGWLLVGPRLGFDFDKYCGPELPDLKFGECEVRRKMWAE</sequence>